<dbReference type="Gene3D" id="3.40.50.1820">
    <property type="entry name" value="alpha/beta hydrolase"/>
    <property type="match status" value="1"/>
</dbReference>
<gene>
    <name evidence="7" type="ORF">POL72_06365</name>
</gene>
<dbReference type="EMBL" id="JAQNDK010000001">
    <property type="protein sequence ID" value="MDC0677360.1"/>
    <property type="molecule type" value="Genomic_DNA"/>
</dbReference>
<evidence type="ECO:0000313" key="8">
    <source>
        <dbReference type="Proteomes" id="UP001217485"/>
    </source>
</evidence>
<keyword evidence="1" id="KW-0719">Serine esterase</keyword>
<dbReference type="Proteomes" id="UP001217485">
    <property type="component" value="Unassembled WGS sequence"/>
</dbReference>
<keyword evidence="8" id="KW-1185">Reference proteome</keyword>
<proteinExistence type="predicted"/>
<dbReference type="Pfam" id="PF22244">
    <property type="entry name" value="GCE_fung"/>
    <property type="match status" value="1"/>
</dbReference>
<keyword evidence="3" id="KW-0378">Hydrolase</keyword>
<evidence type="ECO:0000259" key="6">
    <source>
        <dbReference type="Pfam" id="PF22244"/>
    </source>
</evidence>
<comment type="caution">
    <text evidence="7">The sequence shown here is derived from an EMBL/GenBank/DDBJ whole genome shotgun (WGS) entry which is preliminary data.</text>
</comment>
<name>A0ABT5BT79_9BACT</name>
<dbReference type="SUPFAM" id="SSF53474">
    <property type="entry name" value="alpha/beta-Hydrolases"/>
    <property type="match status" value="1"/>
</dbReference>
<feature type="domain" description="4-O-methyl-glucuronoyl methylesterase-like" evidence="6">
    <location>
        <begin position="145"/>
        <end position="384"/>
    </location>
</feature>
<feature type="compositionally biased region" description="Gly residues" evidence="4">
    <location>
        <begin position="49"/>
        <end position="66"/>
    </location>
</feature>
<evidence type="ECO:0000313" key="7">
    <source>
        <dbReference type="EMBL" id="MDC0677360.1"/>
    </source>
</evidence>
<accession>A0ABT5BT79</accession>
<evidence type="ECO:0000256" key="3">
    <source>
        <dbReference type="ARBA" id="ARBA00022801"/>
    </source>
</evidence>
<dbReference type="InterPro" id="IPR029058">
    <property type="entry name" value="AB_hydrolase_fold"/>
</dbReference>
<sequence>MRKILLTLLFLSIPGCGDDPADTTTSSTTTSSGGDNSGGAGSSGSSSVSGGGGSGSTGTGGPGGVEDSGASCPEPTLPAAASLPVYEAHHDPFTMLDGSRITKKSEWACRRAEIKAQVEEYESGPKPAVSKDDVTGEFSGNKLTVGVNEGSKSVSFSVDVNRPAGAPSGPIPLLISLYGFGSVTLDASVFSQNGVATAIFNNNDMGAQGGGGTRGTGIFYDLYGKDHPASSMIAWAWGISRIIDALEKTPAANIDPKRIAVTGCSRDGKGALTAGAFDERIVLTIPQESGAGGSASWRVSQAGKDGGENVQTLSSAAGEQPWFRESFGSNFGNKVTTLPFDHHMVMGLVAPRALLVVDNKIDWLGIDSTFTAGSIAHAIWEGLGVPDRMAYSQLGGHEHCQFPAQQRAILEAYVKKFLVGGGTDDTNLLESDGAKADLGRWMTWTPPNLQ</sequence>
<evidence type="ECO:0000256" key="2">
    <source>
        <dbReference type="ARBA" id="ARBA00022729"/>
    </source>
</evidence>
<feature type="chain" id="PRO_5045922648" description="4-O-methyl-glucuronoyl methylesterase-like domain-containing protein" evidence="5">
    <location>
        <begin position="18"/>
        <end position="450"/>
    </location>
</feature>
<dbReference type="RefSeq" id="WP_272094124.1">
    <property type="nucleotide sequence ID" value="NZ_JAQNDK010000001.1"/>
</dbReference>
<feature type="signal peptide" evidence="5">
    <location>
        <begin position="1"/>
        <end position="17"/>
    </location>
</feature>
<feature type="region of interest" description="Disordered" evidence="4">
    <location>
        <begin position="17"/>
        <end position="76"/>
    </location>
</feature>
<organism evidence="7 8">
    <name type="scientific">Sorangium atrum</name>
    <dbReference type="NCBI Taxonomy" id="2995308"/>
    <lineage>
        <taxon>Bacteria</taxon>
        <taxon>Pseudomonadati</taxon>
        <taxon>Myxococcota</taxon>
        <taxon>Polyangia</taxon>
        <taxon>Polyangiales</taxon>
        <taxon>Polyangiaceae</taxon>
        <taxon>Sorangium</taxon>
    </lineage>
</organism>
<evidence type="ECO:0000256" key="1">
    <source>
        <dbReference type="ARBA" id="ARBA00022487"/>
    </source>
</evidence>
<evidence type="ECO:0000256" key="4">
    <source>
        <dbReference type="SAM" id="MobiDB-lite"/>
    </source>
</evidence>
<dbReference type="InterPro" id="IPR054579">
    <property type="entry name" value="GCE-like_dom"/>
</dbReference>
<reference evidence="7 8" key="1">
    <citation type="submission" date="2023-01" db="EMBL/GenBank/DDBJ databases">
        <title>Minimal conservation of predation-associated metabolite biosynthetic gene clusters underscores biosynthetic potential of Myxococcota including descriptions for ten novel species: Archangium lansinium sp. nov., Myxococcus landrumus sp. nov., Nannocystis bai.</title>
        <authorList>
            <person name="Ahearne A."/>
            <person name="Stevens C."/>
            <person name="Dowd S."/>
        </authorList>
    </citation>
    <scope>NUCLEOTIDE SEQUENCE [LARGE SCALE GENOMIC DNA]</scope>
    <source>
        <strain evidence="7 8">WIWO2</strain>
    </source>
</reference>
<feature type="compositionally biased region" description="Low complexity" evidence="4">
    <location>
        <begin position="22"/>
        <end position="34"/>
    </location>
</feature>
<protein>
    <recommendedName>
        <fullName evidence="6">4-O-methyl-glucuronoyl methylesterase-like domain-containing protein</fullName>
    </recommendedName>
</protein>
<evidence type="ECO:0000256" key="5">
    <source>
        <dbReference type="SAM" id="SignalP"/>
    </source>
</evidence>
<keyword evidence="2 5" id="KW-0732">Signal</keyword>